<feature type="transmembrane region" description="Helical" evidence="7">
    <location>
        <begin position="202"/>
        <end position="223"/>
    </location>
</feature>
<feature type="transmembrane region" description="Helical" evidence="7">
    <location>
        <begin position="7"/>
        <end position="30"/>
    </location>
</feature>
<dbReference type="SUPFAM" id="SSF161098">
    <property type="entry name" value="MetI-like"/>
    <property type="match status" value="1"/>
</dbReference>
<dbReference type="InterPro" id="IPR000515">
    <property type="entry name" value="MetI-like"/>
</dbReference>
<dbReference type="PANTHER" id="PTHR43227:SF11">
    <property type="entry name" value="BLL4140 PROTEIN"/>
    <property type="match status" value="1"/>
</dbReference>
<feature type="transmembrane region" description="Helical" evidence="7">
    <location>
        <begin position="156"/>
        <end position="182"/>
    </location>
</feature>
<feature type="transmembrane region" description="Helical" evidence="7">
    <location>
        <begin position="106"/>
        <end position="123"/>
    </location>
</feature>
<evidence type="ECO:0000256" key="5">
    <source>
        <dbReference type="ARBA" id="ARBA00022989"/>
    </source>
</evidence>
<keyword evidence="3" id="KW-1003">Cell membrane</keyword>
<dbReference type="CDD" id="cd06261">
    <property type="entry name" value="TM_PBP2"/>
    <property type="match status" value="1"/>
</dbReference>
<dbReference type="GO" id="GO:0055085">
    <property type="term" value="P:transmembrane transport"/>
    <property type="evidence" value="ECO:0007669"/>
    <property type="project" value="InterPro"/>
</dbReference>
<evidence type="ECO:0000256" key="2">
    <source>
        <dbReference type="ARBA" id="ARBA00022448"/>
    </source>
</evidence>
<gene>
    <name evidence="9" type="ORF">S12H4_14629</name>
</gene>
<dbReference type="GO" id="GO:0005886">
    <property type="term" value="C:plasma membrane"/>
    <property type="evidence" value="ECO:0007669"/>
    <property type="project" value="UniProtKB-SubCell"/>
</dbReference>
<proteinExistence type="predicted"/>
<sequence>MEKFKRVSIYMAFVLPAVSVYLAIIAFPIISSVGLSFTDFNIYKNVAIWTGLANYIKIFKDPVFWFSMRNNFIVIFVSVFGQIPLGFGLAYLIYRKLVKRSGFFQAMVFLPTVISTIIIGILWSKMFSPIGVVPKIIQSITNNPNYSMTIMNSKQLAMIPIGFVLLWVYTGTYLIIFLANLQNIDPNIIEAAQIDGATDGQIFIKIIVPQLYGVIVLTSILAISGSLKSFDLLFAMTGGGPAYYTNLLALYMYQKAFIFYDYGVGSAVSTVMVFLSIVLVILIRFVRRKVETMEA</sequence>
<evidence type="ECO:0000256" key="7">
    <source>
        <dbReference type="SAM" id="Phobius"/>
    </source>
</evidence>
<comment type="caution">
    <text evidence="9">The sequence shown here is derived from an EMBL/GenBank/DDBJ whole genome shotgun (WGS) entry which is preliminary data.</text>
</comment>
<dbReference type="InterPro" id="IPR035906">
    <property type="entry name" value="MetI-like_sf"/>
</dbReference>
<dbReference type="Gene3D" id="1.10.3720.10">
    <property type="entry name" value="MetI-like"/>
    <property type="match status" value="1"/>
</dbReference>
<keyword evidence="5 7" id="KW-1133">Transmembrane helix</keyword>
<dbReference type="InterPro" id="IPR050809">
    <property type="entry name" value="UgpAE/MalFG_permease"/>
</dbReference>
<feature type="transmembrane region" description="Helical" evidence="7">
    <location>
        <begin position="71"/>
        <end position="94"/>
    </location>
</feature>
<reference evidence="9" key="1">
    <citation type="journal article" date="2014" name="Front. Microbiol.">
        <title>High frequency of phylogenetically diverse reductive dehalogenase-homologous genes in deep subseafloor sedimentary metagenomes.</title>
        <authorList>
            <person name="Kawai M."/>
            <person name="Futagami T."/>
            <person name="Toyoda A."/>
            <person name="Takaki Y."/>
            <person name="Nishi S."/>
            <person name="Hori S."/>
            <person name="Arai W."/>
            <person name="Tsubouchi T."/>
            <person name="Morono Y."/>
            <person name="Uchiyama I."/>
            <person name="Ito T."/>
            <person name="Fujiyama A."/>
            <person name="Inagaki F."/>
            <person name="Takami H."/>
        </authorList>
    </citation>
    <scope>NUCLEOTIDE SEQUENCE</scope>
    <source>
        <strain evidence="9">Expedition CK06-06</strain>
    </source>
</reference>
<dbReference type="AlphaFoldDB" id="X1T6Y6"/>
<dbReference type="PROSITE" id="PS50928">
    <property type="entry name" value="ABC_TM1"/>
    <property type="match status" value="1"/>
</dbReference>
<evidence type="ECO:0000256" key="1">
    <source>
        <dbReference type="ARBA" id="ARBA00004651"/>
    </source>
</evidence>
<evidence type="ECO:0000256" key="4">
    <source>
        <dbReference type="ARBA" id="ARBA00022692"/>
    </source>
</evidence>
<feature type="transmembrane region" description="Helical" evidence="7">
    <location>
        <begin position="259"/>
        <end position="283"/>
    </location>
</feature>
<feature type="domain" description="ABC transmembrane type-1" evidence="8">
    <location>
        <begin position="68"/>
        <end position="283"/>
    </location>
</feature>
<accession>X1T6Y6</accession>
<keyword evidence="4 7" id="KW-0812">Transmembrane</keyword>
<evidence type="ECO:0000256" key="6">
    <source>
        <dbReference type="ARBA" id="ARBA00023136"/>
    </source>
</evidence>
<keyword evidence="2" id="KW-0813">Transport</keyword>
<protein>
    <recommendedName>
        <fullName evidence="8">ABC transmembrane type-1 domain-containing protein</fullName>
    </recommendedName>
</protein>
<keyword evidence="6 7" id="KW-0472">Membrane</keyword>
<comment type="subcellular location">
    <subcellularLocation>
        <location evidence="1">Cell membrane</location>
        <topology evidence="1">Multi-pass membrane protein</topology>
    </subcellularLocation>
</comment>
<dbReference type="Pfam" id="PF00528">
    <property type="entry name" value="BPD_transp_1"/>
    <property type="match status" value="1"/>
</dbReference>
<evidence type="ECO:0000313" key="9">
    <source>
        <dbReference type="EMBL" id="GAI83330.1"/>
    </source>
</evidence>
<evidence type="ECO:0000256" key="3">
    <source>
        <dbReference type="ARBA" id="ARBA00022475"/>
    </source>
</evidence>
<organism evidence="9">
    <name type="scientific">marine sediment metagenome</name>
    <dbReference type="NCBI Taxonomy" id="412755"/>
    <lineage>
        <taxon>unclassified sequences</taxon>
        <taxon>metagenomes</taxon>
        <taxon>ecological metagenomes</taxon>
    </lineage>
</organism>
<dbReference type="EMBL" id="BARW01006986">
    <property type="protein sequence ID" value="GAI83330.1"/>
    <property type="molecule type" value="Genomic_DNA"/>
</dbReference>
<name>X1T6Y6_9ZZZZ</name>
<dbReference type="PANTHER" id="PTHR43227">
    <property type="entry name" value="BLL4140 PROTEIN"/>
    <property type="match status" value="1"/>
</dbReference>
<evidence type="ECO:0000259" key="8">
    <source>
        <dbReference type="PROSITE" id="PS50928"/>
    </source>
</evidence>